<feature type="binding site" evidence="17">
    <location>
        <position position="413"/>
    </location>
    <ligand>
        <name>ATP</name>
        <dbReference type="ChEBI" id="CHEBI:30616"/>
    </ligand>
</feature>
<dbReference type="SUPFAM" id="SSF81665">
    <property type="entry name" value="Calcium ATPase, transmembrane domain M"/>
    <property type="match status" value="1"/>
</dbReference>
<feature type="transmembrane region" description="Helical" evidence="19">
    <location>
        <begin position="957"/>
        <end position="979"/>
    </location>
</feature>
<evidence type="ECO:0000256" key="2">
    <source>
        <dbReference type="ARBA" id="ARBA00004236"/>
    </source>
</evidence>
<keyword evidence="11 19" id="KW-1278">Translocase</keyword>
<dbReference type="SUPFAM" id="SSF81653">
    <property type="entry name" value="Calcium ATPase, transduction domain A"/>
    <property type="match status" value="1"/>
</dbReference>
<evidence type="ECO:0000256" key="3">
    <source>
        <dbReference type="ARBA" id="ARBA00008109"/>
    </source>
</evidence>
<keyword evidence="6 19" id="KW-0812">Transmembrane</keyword>
<evidence type="ECO:0000256" key="10">
    <source>
        <dbReference type="ARBA" id="ARBA00022842"/>
    </source>
</evidence>
<dbReference type="GO" id="GO:0005802">
    <property type="term" value="C:trans-Golgi network"/>
    <property type="evidence" value="ECO:0007669"/>
    <property type="project" value="TreeGrafter"/>
</dbReference>
<dbReference type="KEGG" id="goe:100901548"/>
<organism evidence="21 22">
    <name type="scientific">Galendromus occidentalis</name>
    <name type="common">western predatory mite</name>
    <dbReference type="NCBI Taxonomy" id="34638"/>
    <lineage>
        <taxon>Eukaryota</taxon>
        <taxon>Metazoa</taxon>
        <taxon>Ecdysozoa</taxon>
        <taxon>Arthropoda</taxon>
        <taxon>Chelicerata</taxon>
        <taxon>Arachnida</taxon>
        <taxon>Acari</taxon>
        <taxon>Parasitiformes</taxon>
        <taxon>Mesostigmata</taxon>
        <taxon>Gamasina</taxon>
        <taxon>Phytoseioidea</taxon>
        <taxon>Phytoseiidae</taxon>
        <taxon>Typhlodrominae</taxon>
        <taxon>Galendromus</taxon>
    </lineage>
</organism>
<keyword evidence="12 19" id="KW-1133">Transmembrane helix</keyword>
<dbReference type="InterPro" id="IPR036412">
    <property type="entry name" value="HAD-like_sf"/>
</dbReference>
<dbReference type="SUPFAM" id="SSF81660">
    <property type="entry name" value="Metal cation-transporting ATPase, ATP-binding domain N"/>
    <property type="match status" value="1"/>
</dbReference>
<dbReference type="Pfam" id="PF13246">
    <property type="entry name" value="Cation_ATPase"/>
    <property type="match status" value="1"/>
</dbReference>
<reference evidence="22" key="1">
    <citation type="submission" date="2025-08" db="UniProtKB">
        <authorList>
            <consortium name="RefSeq"/>
        </authorList>
    </citation>
    <scope>IDENTIFICATION</scope>
</reference>
<dbReference type="NCBIfam" id="TIGR01494">
    <property type="entry name" value="ATPase_P-type"/>
    <property type="match status" value="1"/>
</dbReference>
<feature type="transmembrane region" description="Helical" evidence="19">
    <location>
        <begin position="221"/>
        <end position="242"/>
    </location>
</feature>
<gene>
    <name evidence="22" type="primary">LOC100901548</name>
</gene>
<feature type="binding site" evidence="17">
    <location>
        <position position="454"/>
    </location>
    <ligand>
        <name>ATP</name>
        <dbReference type="ChEBI" id="CHEBI:30616"/>
    </ligand>
</feature>
<dbReference type="InterPro" id="IPR044492">
    <property type="entry name" value="P_typ_ATPase_HD_dom"/>
</dbReference>
<feature type="binding site" evidence="17">
    <location>
        <position position="477"/>
    </location>
    <ligand>
        <name>ATP</name>
        <dbReference type="ChEBI" id="CHEBI:30616"/>
    </ligand>
</feature>
<dbReference type="AlphaFoldDB" id="A0AAJ7L477"/>
<evidence type="ECO:0000256" key="9">
    <source>
        <dbReference type="ARBA" id="ARBA00022840"/>
    </source>
</evidence>
<dbReference type="InterPro" id="IPR023214">
    <property type="entry name" value="HAD_sf"/>
</dbReference>
<feature type="transmembrane region" description="Helical" evidence="19">
    <location>
        <begin position="912"/>
        <end position="932"/>
    </location>
</feature>
<comment type="subcellular location">
    <subcellularLocation>
        <location evidence="2">Cell membrane</location>
    </subcellularLocation>
    <subcellularLocation>
        <location evidence="1 19">Membrane</location>
        <topology evidence="1 19">Multi-pass membrane protein</topology>
    </subcellularLocation>
</comment>
<evidence type="ECO:0000256" key="5">
    <source>
        <dbReference type="ARBA" id="ARBA00022553"/>
    </source>
</evidence>
<evidence type="ECO:0000256" key="13">
    <source>
        <dbReference type="ARBA" id="ARBA00023136"/>
    </source>
</evidence>
<proteinExistence type="inferred from homology"/>
<comment type="catalytic activity">
    <reaction evidence="14 19">
        <text>ATP + H2O + phospholipidSide 1 = ADP + phosphate + phospholipidSide 2.</text>
        <dbReference type="EC" id="7.6.2.1"/>
    </reaction>
</comment>
<dbReference type="SUPFAM" id="SSF56784">
    <property type="entry name" value="HAD-like"/>
    <property type="match status" value="1"/>
</dbReference>
<feature type="transmembrane region" description="Helical" evidence="19">
    <location>
        <begin position="12"/>
        <end position="32"/>
    </location>
</feature>
<feature type="binding site" evidence="17">
    <location>
        <position position="712"/>
    </location>
    <ligand>
        <name>ATP</name>
        <dbReference type="ChEBI" id="CHEBI:30616"/>
    </ligand>
</feature>
<dbReference type="SFLD" id="SFLDF00027">
    <property type="entry name" value="p-type_atpase"/>
    <property type="match status" value="1"/>
</dbReference>
<keyword evidence="10 18" id="KW-0460">Magnesium</keyword>
<accession>A0AAJ7L477</accession>
<feature type="binding site" evidence="18">
    <location>
        <position position="712"/>
    </location>
    <ligand>
        <name>Mg(2+)</name>
        <dbReference type="ChEBI" id="CHEBI:18420"/>
    </ligand>
</feature>
<evidence type="ECO:0000256" key="14">
    <source>
        <dbReference type="ARBA" id="ARBA00034036"/>
    </source>
</evidence>
<keyword evidence="9 17" id="KW-0067">ATP-binding</keyword>
<feature type="binding site" evidence="17">
    <location>
        <position position="592"/>
    </location>
    <ligand>
        <name>ATP</name>
        <dbReference type="ChEBI" id="CHEBI:30616"/>
    </ligand>
</feature>
<keyword evidence="5" id="KW-0597">Phosphoprotein</keyword>
<evidence type="ECO:0000256" key="12">
    <source>
        <dbReference type="ARBA" id="ARBA00022989"/>
    </source>
</evidence>
<feature type="binding site" evidence="18">
    <location>
        <position position="708"/>
    </location>
    <ligand>
        <name>Mg(2+)</name>
        <dbReference type="ChEBI" id="CHEBI:18420"/>
    </ligand>
</feature>
<dbReference type="InterPro" id="IPR032630">
    <property type="entry name" value="P_typ_ATPase_c"/>
</dbReference>
<feature type="binding site" evidence="17">
    <location>
        <position position="688"/>
    </location>
    <ligand>
        <name>ATP</name>
        <dbReference type="ChEBI" id="CHEBI:30616"/>
    </ligand>
</feature>
<dbReference type="PRINTS" id="PR00119">
    <property type="entry name" value="CATATPASE"/>
</dbReference>
<keyword evidence="21" id="KW-1185">Reference proteome</keyword>
<keyword evidence="13 19" id="KW-0472">Membrane</keyword>
<dbReference type="EC" id="7.6.2.1" evidence="19"/>
<name>A0AAJ7L477_9ACAR</name>
<dbReference type="PROSITE" id="PS00154">
    <property type="entry name" value="ATPASE_E1_E2"/>
    <property type="match status" value="1"/>
</dbReference>
<feature type="binding site" evidence="17">
    <location>
        <position position="711"/>
    </location>
    <ligand>
        <name>ATP</name>
        <dbReference type="ChEBI" id="CHEBI:30616"/>
    </ligand>
</feature>
<feature type="transmembrane region" description="Helical" evidence="19">
    <location>
        <begin position="262"/>
        <end position="281"/>
    </location>
</feature>
<evidence type="ECO:0000256" key="4">
    <source>
        <dbReference type="ARBA" id="ARBA00022475"/>
    </source>
</evidence>
<keyword evidence="7 18" id="KW-0479">Metal-binding</keyword>
<dbReference type="SFLD" id="SFLDS00003">
    <property type="entry name" value="Haloacid_Dehalogenase"/>
    <property type="match status" value="1"/>
</dbReference>
<dbReference type="InterPro" id="IPR018303">
    <property type="entry name" value="ATPase_P-typ_P_site"/>
</dbReference>
<feature type="binding site" evidence="17">
    <location>
        <position position="331"/>
    </location>
    <ligand>
        <name>ATP</name>
        <dbReference type="ChEBI" id="CHEBI:30616"/>
    </ligand>
</feature>
<evidence type="ECO:0000259" key="20">
    <source>
        <dbReference type="Pfam" id="PF16212"/>
    </source>
</evidence>
<evidence type="ECO:0000313" key="21">
    <source>
        <dbReference type="Proteomes" id="UP000694867"/>
    </source>
</evidence>
<feature type="domain" description="P-type ATPase C-terminal" evidence="20">
    <location>
        <begin position="734"/>
        <end position="984"/>
    </location>
</feature>
<dbReference type="GO" id="GO:0016887">
    <property type="term" value="F:ATP hydrolysis activity"/>
    <property type="evidence" value="ECO:0007669"/>
    <property type="project" value="InterPro"/>
</dbReference>
<feature type="active site" description="4-aspartylphosphate intermediate" evidence="16">
    <location>
        <position position="331"/>
    </location>
</feature>
<comment type="cofactor">
    <cofactor evidence="18">
        <name>Mg(2+)</name>
        <dbReference type="ChEBI" id="CHEBI:18420"/>
    </cofactor>
</comment>
<evidence type="ECO:0000256" key="16">
    <source>
        <dbReference type="PIRSR" id="PIRSR606539-1"/>
    </source>
</evidence>
<dbReference type="GO" id="GO:0000287">
    <property type="term" value="F:magnesium ion binding"/>
    <property type="evidence" value="ECO:0007669"/>
    <property type="project" value="UniProtKB-UniRule"/>
</dbReference>
<comment type="catalytic activity">
    <reaction evidence="15">
        <text>a 1,2-diacyl-sn-glycero-3-phospho-L-serine(out) + ATP + H2O = a 1,2-diacyl-sn-glycero-3-phospho-L-serine(in) + ADP + phosphate + H(+)</text>
        <dbReference type="Rhea" id="RHEA:38567"/>
        <dbReference type="ChEBI" id="CHEBI:15377"/>
        <dbReference type="ChEBI" id="CHEBI:15378"/>
        <dbReference type="ChEBI" id="CHEBI:30616"/>
        <dbReference type="ChEBI" id="CHEBI:43474"/>
        <dbReference type="ChEBI" id="CHEBI:57262"/>
        <dbReference type="ChEBI" id="CHEBI:456216"/>
    </reaction>
    <physiologicalReaction direction="left-to-right" evidence="15">
        <dbReference type="Rhea" id="RHEA:38568"/>
    </physiologicalReaction>
</comment>
<evidence type="ECO:0000256" key="18">
    <source>
        <dbReference type="PIRSR" id="PIRSR606539-3"/>
    </source>
</evidence>
<feature type="binding site" evidence="17">
    <location>
        <position position="332"/>
    </location>
    <ligand>
        <name>ATP</name>
        <dbReference type="ChEBI" id="CHEBI:30616"/>
    </ligand>
</feature>
<dbReference type="InterPro" id="IPR006539">
    <property type="entry name" value="P-type_ATPase_IV"/>
</dbReference>
<dbReference type="InterPro" id="IPR008250">
    <property type="entry name" value="ATPase_P-typ_transduc_dom_A_sf"/>
</dbReference>
<dbReference type="Gene3D" id="3.40.50.1000">
    <property type="entry name" value="HAD superfamily/HAD-like"/>
    <property type="match status" value="1"/>
</dbReference>
<feature type="binding site" evidence="17">
    <location>
        <position position="512"/>
    </location>
    <ligand>
        <name>ATP</name>
        <dbReference type="ChEBI" id="CHEBI:30616"/>
    </ligand>
</feature>
<feature type="binding site" evidence="17">
    <location>
        <position position="333"/>
    </location>
    <ligand>
        <name>ATP</name>
        <dbReference type="ChEBI" id="CHEBI:30616"/>
    </ligand>
</feature>
<dbReference type="Proteomes" id="UP000694867">
    <property type="component" value="Unplaced"/>
</dbReference>
<evidence type="ECO:0000256" key="7">
    <source>
        <dbReference type="ARBA" id="ARBA00022723"/>
    </source>
</evidence>
<evidence type="ECO:0000256" key="6">
    <source>
        <dbReference type="ARBA" id="ARBA00022692"/>
    </source>
</evidence>
<dbReference type="FunFam" id="3.40.1110.10:FF:000087">
    <property type="entry name" value="Phospholipid-transporting ATPase"/>
    <property type="match status" value="1"/>
</dbReference>
<keyword evidence="8 17" id="KW-0547">Nucleotide-binding</keyword>
<dbReference type="GO" id="GO:0140326">
    <property type="term" value="F:ATPase-coupled intramembrane lipid transporter activity"/>
    <property type="evidence" value="ECO:0007669"/>
    <property type="project" value="UniProtKB-EC"/>
</dbReference>
<dbReference type="PANTHER" id="PTHR24092:SF150">
    <property type="entry name" value="PHOSPHOLIPID-TRANSPORTING ATPASE"/>
    <property type="match status" value="1"/>
</dbReference>
<dbReference type="PANTHER" id="PTHR24092">
    <property type="entry name" value="PROBABLE PHOSPHOLIPID-TRANSPORTING ATPASE"/>
    <property type="match status" value="1"/>
</dbReference>
<evidence type="ECO:0000256" key="19">
    <source>
        <dbReference type="RuleBase" id="RU362033"/>
    </source>
</evidence>
<feature type="transmembrane region" description="Helical" evidence="19">
    <location>
        <begin position="848"/>
        <end position="870"/>
    </location>
</feature>
<feature type="binding site" evidence="18">
    <location>
        <position position="333"/>
    </location>
    <ligand>
        <name>Mg(2+)</name>
        <dbReference type="ChEBI" id="CHEBI:18420"/>
    </ligand>
</feature>
<evidence type="ECO:0000256" key="8">
    <source>
        <dbReference type="ARBA" id="ARBA00022741"/>
    </source>
</evidence>
<feature type="transmembrane region" description="Helical" evidence="19">
    <location>
        <begin position="798"/>
        <end position="818"/>
    </location>
</feature>
<sequence length="1010" mass="113550">MQQIPGVSPTGRFATAVPLVIILIVSAIREIFEDFKRHLEDRGVNRSEVKALRRATKDGPAVWVDIMWMKVAVGDFLKITSGNTFPADMILLSSSEPDRMCYVETANLDGETNLKVRQAPKDLPIWMDTRDLGEVSGVVNCEKPNRHLYEFSGNFQLDDEFTERAVPVDNDAILLRGATLKNTSWVFGFVIYTGHESKLMMNSMAPPLKRSTVDKLTNEQIIMMFIILITISLISAIAAEIWIRGNEFLSFIPWRDGTPVNFGFNFLTFTILYNNLIPISLQVTLEGVRYLQAGYINQDIEMYHEATDTPAKARTSNLNEELGAVRYVFSDKTGTLTCNVMKFKRCSIGGQIFGDIETGMDPKEIESILQRKDQLSEQVRSFFTIMALCHTVVVPETDSSTGELAYQASSPDEAALVKGAAEVGFVFTTRKPAECTVEILGEKSTYEILNVIDFTSSRKRMSIVVRTPEGRIILMCKGAETMIFERLSDRNDSSLTDAVLSDLGMFATQGLRTLCFAATEVDSEAYETWRHEYNKASAAILNREEKVAVIADRIEQNLILFGASAIEDRLQDGVPETIADLLRAHIKVWVLTGDKQETAINIGYSMRLLTNDIDLVLINEDTLEATREEIRNCLTERRDPLRHGHPIGVVIDGKTLTHALHEDVLADFVELSLAVKCLICCRVSPIQKAEIVNMVRRETDAITLAIGDGANDVAMIQAAHVGVGISGIEGLQAACSSDYSIAQFRFLRRLLFVHGAWNNARLCKLILFSFHKNVCLYLIEMWFALYSGWSGQTLFERWTIAMYNVLFTALPPLAIGLFDRTCSAVSMMDFPELYRREQHEIDFNKKTFWVWIGNSVYHSLVLYFLSMFMMTQDVAWDNGKDGGYLMLGNMCYTYVVITVCFKAGLEINTWSWPVYAAIWGSIGLWFLVLRIYSNLWPWSPIGAEMAGMDVMVCSSTLFWFGCPFVPAAALLLDLSLIVIRRTTCKTLAMAIREIEIRGPDPVPDSAVFKW</sequence>
<evidence type="ECO:0000313" key="22">
    <source>
        <dbReference type="RefSeq" id="XP_018495288.1"/>
    </source>
</evidence>
<evidence type="ECO:0000256" key="17">
    <source>
        <dbReference type="PIRSR" id="PIRSR606539-2"/>
    </source>
</evidence>
<dbReference type="CDD" id="cd02073">
    <property type="entry name" value="P-type_ATPase_APLT_Dnf-like"/>
    <property type="match status" value="1"/>
</dbReference>
<dbReference type="Gene3D" id="3.40.1110.10">
    <property type="entry name" value="Calcium-transporting ATPase, cytoplasmic domain N"/>
    <property type="match status" value="1"/>
</dbReference>
<dbReference type="FunFam" id="2.70.150.10:FF:000021">
    <property type="entry name" value="Phospholipid-transporting ATPase"/>
    <property type="match status" value="1"/>
</dbReference>
<evidence type="ECO:0000256" key="11">
    <source>
        <dbReference type="ARBA" id="ARBA00022967"/>
    </source>
</evidence>
<feature type="binding site" evidence="17">
    <location>
        <position position="594"/>
    </location>
    <ligand>
        <name>ATP</name>
        <dbReference type="ChEBI" id="CHEBI:30616"/>
    </ligand>
</feature>
<evidence type="ECO:0000256" key="1">
    <source>
        <dbReference type="ARBA" id="ARBA00004141"/>
    </source>
</evidence>
<dbReference type="InterPro" id="IPR001757">
    <property type="entry name" value="P_typ_ATPase"/>
</dbReference>
<dbReference type="NCBIfam" id="TIGR01652">
    <property type="entry name" value="ATPase-Plipid"/>
    <property type="match status" value="1"/>
</dbReference>
<comment type="similarity">
    <text evidence="3 19">Belongs to the cation transport ATPase (P-type) (TC 3.A.3) family. Type IV subfamily.</text>
</comment>
<dbReference type="SFLD" id="SFLDG00002">
    <property type="entry name" value="C1.7:_P-type_atpase_like"/>
    <property type="match status" value="1"/>
</dbReference>
<dbReference type="GO" id="GO:0045332">
    <property type="term" value="P:phospholipid translocation"/>
    <property type="evidence" value="ECO:0007669"/>
    <property type="project" value="TreeGrafter"/>
</dbReference>
<dbReference type="GeneID" id="100901548"/>
<feature type="binding site" evidence="17">
    <location>
        <position position="593"/>
    </location>
    <ligand>
        <name>ATP</name>
        <dbReference type="ChEBI" id="CHEBI:30616"/>
    </ligand>
</feature>
<keyword evidence="4" id="KW-1003">Cell membrane</keyword>
<dbReference type="FunFam" id="3.40.50.1000:FF:000014">
    <property type="entry name" value="Phospholipid-transporting ATPase"/>
    <property type="match status" value="1"/>
</dbReference>
<protein>
    <recommendedName>
        <fullName evidence="19">Phospholipid-transporting ATPase</fullName>
        <ecNumber evidence="19">7.6.2.1</ecNumber>
    </recommendedName>
</protein>
<dbReference type="Gene3D" id="2.70.150.10">
    <property type="entry name" value="Calcium-transporting ATPase, cytoplasmic transduction domain A"/>
    <property type="match status" value="1"/>
</dbReference>
<dbReference type="InterPro" id="IPR023299">
    <property type="entry name" value="ATPase_P-typ_cyto_dom_N"/>
</dbReference>
<dbReference type="Pfam" id="PF16212">
    <property type="entry name" value="PhoLip_ATPase_C"/>
    <property type="match status" value="1"/>
</dbReference>
<evidence type="ECO:0000256" key="15">
    <source>
        <dbReference type="ARBA" id="ARBA00051303"/>
    </source>
</evidence>
<feature type="transmembrane region" description="Helical" evidence="19">
    <location>
        <begin position="882"/>
        <end position="905"/>
    </location>
</feature>
<feature type="binding site" evidence="18">
    <location>
        <position position="331"/>
    </location>
    <ligand>
        <name>Mg(2+)</name>
        <dbReference type="ChEBI" id="CHEBI:18420"/>
    </ligand>
</feature>
<dbReference type="InterPro" id="IPR023298">
    <property type="entry name" value="ATPase_P-typ_TM_dom_sf"/>
</dbReference>
<dbReference type="RefSeq" id="XP_018495288.1">
    <property type="nucleotide sequence ID" value="XM_018639772.1"/>
</dbReference>
<dbReference type="GO" id="GO:0005524">
    <property type="term" value="F:ATP binding"/>
    <property type="evidence" value="ECO:0007669"/>
    <property type="project" value="UniProtKB-UniRule"/>
</dbReference>
<dbReference type="GO" id="GO:0005886">
    <property type="term" value="C:plasma membrane"/>
    <property type="evidence" value="ECO:0007669"/>
    <property type="project" value="UniProtKB-SubCell"/>
</dbReference>
<feature type="binding site" evidence="17">
    <location>
        <position position="682"/>
    </location>
    <ligand>
        <name>ATP</name>
        <dbReference type="ChEBI" id="CHEBI:30616"/>
    </ligand>
</feature>